<dbReference type="InterPro" id="IPR009781">
    <property type="entry name" value="DUF1345"/>
</dbReference>
<comment type="caution">
    <text evidence="2">The sequence shown here is derived from an EMBL/GenBank/DDBJ whole genome shotgun (WGS) entry which is preliminary data.</text>
</comment>
<organism evidence="2 3">
    <name type="scientific">Aquabacterium commune</name>
    <dbReference type="NCBI Taxonomy" id="70586"/>
    <lineage>
        <taxon>Bacteria</taxon>
        <taxon>Pseudomonadati</taxon>
        <taxon>Pseudomonadota</taxon>
        <taxon>Betaproteobacteria</taxon>
        <taxon>Burkholderiales</taxon>
        <taxon>Aquabacterium</taxon>
    </lineage>
</organism>
<evidence type="ECO:0000256" key="1">
    <source>
        <dbReference type="SAM" id="Phobius"/>
    </source>
</evidence>
<reference evidence="2 3" key="1">
    <citation type="submission" date="2019-03" db="EMBL/GenBank/DDBJ databases">
        <title>Genomic Encyclopedia of Type Strains, Phase IV (KMG-IV): sequencing the most valuable type-strain genomes for metagenomic binning, comparative biology and taxonomic classification.</title>
        <authorList>
            <person name="Goeker M."/>
        </authorList>
    </citation>
    <scope>NUCLEOTIDE SEQUENCE [LARGE SCALE GENOMIC DNA]</scope>
    <source>
        <strain evidence="2 3">DSM 11901</strain>
    </source>
</reference>
<accession>A0A4R6R6Z2</accession>
<dbReference type="Proteomes" id="UP000294593">
    <property type="component" value="Unassembled WGS sequence"/>
</dbReference>
<evidence type="ECO:0000313" key="3">
    <source>
        <dbReference type="Proteomes" id="UP000294593"/>
    </source>
</evidence>
<feature type="transmembrane region" description="Helical" evidence="1">
    <location>
        <begin position="131"/>
        <end position="154"/>
    </location>
</feature>
<keyword evidence="3" id="KW-1185">Reference proteome</keyword>
<dbReference type="Pfam" id="PF07077">
    <property type="entry name" value="DUF1345"/>
    <property type="match status" value="1"/>
</dbReference>
<keyword evidence="1" id="KW-0812">Transmembrane</keyword>
<keyword evidence="1" id="KW-1133">Transmembrane helix</keyword>
<sequence>MFLFAGVLVGLFAMSMPAPWVRALRHRPRLLAAAAVGLSVGGTVPYLMPCSEVTRWLMGWNAGALAYLVLVGVMMARSSSECMRRRALTQDDGAVTILAFVVMAALASLGAIVAELGLARDEHGLAKHLHIGLAAVTVVSSWTFTQVMFALHYAHEFYRAQQRGLPGGLTFPDTTQPGYLDFVYAAAIIGTSAQTADVSFSSSGMRRVGLVHSVLAFLFNTTLLALMVNVGANLI</sequence>
<name>A0A4R6R6Z2_9BURK</name>
<protein>
    <submittedName>
        <fullName evidence="2">Putative membrane protein</fullName>
    </submittedName>
</protein>
<dbReference type="AlphaFoldDB" id="A0A4R6R6Z2"/>
<dbReference type="RefSeq" id="WP_243738698.1">
    <property type="nucleotide sequence ID" value="NZ_SNXW01000008.1"/>
</dbReference>
<gene>
    <name evidence="2" type="ORF">EV672_108102</name>
</gene>
<feature type="transmembrane region" description="Helical" evidence="1">
    <location>
        <begin position="210"/>
        <end position="232"/>
    </location>
</feature>
<evidence type="ECO:0000313" key="2">
    <source>
        <dbReference type="EMBL" id="TDP81317.1"/>
    </source>
</evidence>
<proteinExistence type="predicted"/>
<dbReference type="EMBL" id="SNXW01000008">
    <property type="protein sequence ID" value="TDP81317.1"/>
    <property type="molecule type" value="Genomic_DNA"/>
</dbReference>
<feature type="transmembrane region" description="Helical" evidence="1">
    <location>
        <begin position="56"/>
        <end position="76"/>
    </location>
</feature>
<keyword evidence="1" id="KW-0472">Membrane</keyword>
<feature type="transmembrane region" description="Helical" evidence="1">
    <location>
        <begin position="97"/>
        <end position="119"/>
    </location>
</feature>